<name>A0A6G2BDP2_9ACTN</name>
<feature type="compositionally biased region" description="Gly residues" evidence="1">
    <location>
        <begin position="86"/>
        <end position="103"/>
    </location>
</feature>
<feature type="compositionally biased region" description="Gly residues" evidence="1">
    <location>
        <begin position="125"/>
        <end position="142"/>
    </location>
</feature>
<feature type="compositionally biased region" description="Polar residues" evidence="1">
    <location>
        <begin position="62"/>
        <end position="73"/>
    </location>
</feature>
<dbReference type="AlphaFoldDB" id="A0A6G2BDP2"/>
<feature type="region of interest" description="Disordered" evidence="1">
    <location>
        <begin position="40"/>
        <end position="159"/>
    </location>
</feature>
<evidence type="ECO:0000256" key="1">
    <source>
        <dbReference type="SAM" id="MobiDB-lite"/>
    </source>
</evidence>
<proteinExistence type="predicted"/>
<accession>A0A6G2BDP2</accession>
<organism evidence="2 3">
    <name type="scientific">Streptomyces taklimakanensis</name>
    <dbReference type="NCBI Taxonomy" id="2569853"/>
    <lineage>
        <taxon>Bacteria</taxon>
        <taxon>Bacillati</taxon>
        <taxon>Actinomycetota</taxon>
        <taxon>Actinomycetes</taxon>
        <taxon>Kitasatosporales</taxon>
        <taxon>Streptomycetaceae</taxon>
        <taxon>Streptomyces</taxon>
    </lineage>
</organism>
<dbReference type="EMBL" id="WIXO01000001">
    <property type="protein sequence ID" value="MTE20405.1"/>
    <property type="molecule type" value="Genomic_DNA"/>
</dbReference>
<keyword evidence="3" id="KW-1185">Reference proteome</keyword>
<evidence type="ECO:0008006" key="4">
    <source>
        <dbReference type="Google" id="ProtNLM"/>
    </source>
</evidence>
<sequence>MGSLRNPVGPLPSSIYWRRRAVVLALLVSLALLVAWAVGSGGSDDENRSDQGGKQGDDRAVSSITPGPSSTESLIGERPGGRDETGGGSGGPGGSGDSGSDGTGDGDGEGAEGTGGTEGSDADGPQGGPGTGGGGAGAGAPGGAEAVPAGSSLPECRPDSVEVTLSGTENRYAPGEKPTFHLTVRNGGDSDCKVDLGSDAVVFTITEAGDGDEKVWTSEHCPKGARSAFYRVPADGTAVRTLEWDRRHSTPECGTPGDRADVGTYLVEAEVAGLDKMRVSFVLTKD</sequence>
<comment type="caution">
    <text evidence="2">The sequence shown here is derived from an EMBL/GenBank/DDBJ whole genome shotgun (WGS) entry which is preliminary data.</text>
</comment>
<dbReference type="Proteomes" id="UP000473014">
    <property type="component" value="Unassembled WGS sequence"/>
</dbReference>
<reference evidence="2 3" key="1">
    <citation type="submission" date="2019-11" db="EMBL/GenBank/DDBJ databases">
        <authorList>
            <person name="Yuan L."/>
        </authorList>
    </citation>
    <scope>NUCLEOTIDE SEQUENCE [LARGE SCALE GENOMIC DNA]</scope>
    <source>
        <strain evidence="2 3">TRM43335</strain>
    </source>
</reference>
<gene>
    <name evidence="2" type="ORF">F0L17_15065</name>
</gene>
<protein>
    <recommendedName>
        <fullName evidence="4">DUF4232 domain-containing protein</fullName>
    </recommendedName>
</protein>
<feature type="compositionally biased region" description="Basic and acidic residues" evidence="1">
    <location>
        <begin position="45"/>
        <end position="60"/>
    </location>
</feature>
<evidence type="ECO:0000313" key="2">
    <source>
        <dbReference type="EMBL" id="MTE20405.1"/>
    </source>
</evidence>
<evidence type="ECO:0000313" key="3">
    <source>
        <dbReference type="Proteomes" id="UP000473014"/>
    </source>
</evidence>